<dbReference type="GO" id="GO:0000139">
    <property type="term" value="C:Golgi membrane"/>
    <property type="evidence" value="ECO:0007669"/>
    <property type="project" value="TreeGrafter"/>
</dbReference>
<evidence type="ECO:0000256" key="1">
    <source>
        <dbReference type="ARBA" id="ARBA00001913"/>
    </source>
</evidence>
<evidence type="ECO:0000313" key="21">
    <source>
        <dbReference type="EMBL" id="JAG80495.1"/>
    </source>
</evidence>
<organism evidence="21">
    <name type="scientific">Fopius arisanus</name>
    <dbReference type="NCBI Taxonomy" id="64838"/>
    <lineage>
        <taxon>Eukaryota</taxon>
        <taxon>Metazoa</taxon>
        <taxon>Ecdysozoa</taxon>
        <taxon>Arthropoda</taxon>
        <taxon>Hexapoda</taxon>
        <taxon>Insecta</taxon>
        <taxon>Pterygota</taxon>
        <taxon>Neoptera</taxon>
        <taxon>Endopterygota</taxon>
        <taxon>Hymenoptera</taxon>
        <taxon>Apocrita</taxon>
        <taxon>Ichneumonoidea</taxon>
        <taxon>Braconidae</taxon>
        <taxon>Opiinae</taxon>
        <taxon>Fopius</taxon>
    </lineage>
</organism>
<proteinExistence type="inferred from homology"/>
<dbReference type="AlphaFoldDB" id="A0A0C9Q8X5"/>
<dbReference type="EC" id="3.2.1.-" evidence="18"/>
<evidence type="ECO:0000256" key="13">
    <source>
        <dbReference type="ARBA" id="ARBA00054774"/>
    </source>
</evidence>
<feature type="active site" evidence="15">
    <location>
        <position position="420"/>
    </location>
</feature>
<dbReference type="InterPro" id="IPR001382">
    <property type="entry name" value="Glyco_hydro_47"/>
</dbReference>
<evidence type="ECO:0000256" key="4">
    <source>
        <dbReference type="ARBA" id="ARBA00022692"/>
    </source>
</evidence>
<dbReference type="KEGG" id="fas:105268486"/>
<keyword evidence="10 18" id="KW-0326">Glycosidase</keyword>
<keyword evidence="16" id="KW-0479">Metal-binding</keyword>
<dbReference type="FunFam" id="1.50.10.10:FF:000002">
    <property type="entry name" value="alpha-1,2-Mannosidase"/>
    <property type="match status" value="1"/>
</dbReference>
<evidence type="ECO:0000256" key="11">
    <source>
        <dbReference type="ARBA" id="ARBA00047669"/>
    </source>
</evidence>
<evidence type="ECO:0000313" key="23">
    <source>
        <dbReference type="RefSeq" id="XP_011306387.1"/>
    </source>
</evidence>
<evidence type="ECO:0000313" key="22">
    <source>
        <dbReference type="Proteomes" id="UP000694866"/>
    </source>
</evidence>
<dbReference type="RefSeq" id="XP_011306387.1">
    <property type="nucleotide sequence ID" value="XM_011308085.1"/>
</dbReference>
<evidence type="ECO:0000256" key="6">
    <source>
        <dbReference type="ARBA" id="ARBA00022837"/>
    </source>
</evidence>
<dbReference type="PANTHER" id="PTHR11742">
    <property type="entry name" value="MANNOSYL-OLIGOSACCHARIDE ALPHA-1,2-MANNOSIDASE-RELATED"/>
    <property type="match status" value="1"/>
</dbReference>
<feature type="region of interest" description="Disordered" evidence="19">
    <location>
        <begin position="139"/>
        <end position="167"/>
    </location>
</feature>
<keyword evidence="7" id="KW-0735">Signal-anchor</keyword>
<reference evidence="23" key="2">
    <citation type="submission" date="2025-04" db="UniProtKB">
        <authorList>
            <consortium name="RefSeq"/>
        </authorList>
    </citation>
    <scope>IDENTIFICATION</scope>
    <source>
        <strain evidence="23">USDA-PBARC FA_bdor</strain>
        <tissue evidence="23">Whole organism</tissue>
    </source>
</reference>
<comment type="catalytic activity">
    <reaction evidence="12">
        <text>N(4)-(alpha-D-Man-(1-&gt;2)-alpha-D-Man-(1-&gt;2)-alpha-D-Man-(1-&gt;3)-[alpha-D-Man-(1-&gt;2)-alpha-D-Man-(1-&gt;3)-[alpha-D-Man-(1-&gt;2)-alpha-D-Man-(1-&gt;6)]-alpha-D-Man-(1-&gt;6)]-beta-D-Man-(1-&gt;4)-beta-D-GlcNAc-(1-&gt;4)-beta-D-GlcNAc)-L-asparaginyl-[protein] (N-glucan mannose isomer 9A1,2,3B1,2,3) + 4 H2O = N(4)-(alpha-D-Man-(1-&gt;3)-[alpha-D-Man-(1-&gt;3)-[alpha-D-Man-(1-&gt;6)]-alpha-D-Man-(1-&gt;6)]-beta-D-Man-(1-&gt;4)-beta-D-GlcNAc-(1-&gt;4)-beta-D-GlcNAc)-L-asparaginyl-[protein] (N-glucan mannose isomer 5A1,2) + 4 beta-D-mannose</text>
        <dbReference type="Rhea" id="RHEA:56008"/>
        <dbReference type="Rhea" id="RHEA-COMP:14356"/>
        <dbReference type="Rhea" id="RHEA-COMP:14367"/>
        <dbReference type="ChEBI" id="CHEBI:15377"/>
        <dbReference type="ChEBI" id="CHEBI:28563"/>
        <dbReference type="ChEBI" id="CHEBI:59087"/>
        <dbReference type="ChEBI" id="CHEBI:139493"/>
        <dbReference type="EC" id="3.2.1.113"/>
    </reaction>
</comment>
<dbReference type="PANTHER" id="PTHR11742:SF6">
    <property type="entry name" value="MANNOSYL-OLIGOSACCHARIDE ALPHA-1,2-MANNOSIDASE IA-RELATED"/>
    <property type="match status" value="1"/>
</dbReference>
<gene>
    <name evidence="21" type="primary">alpha-Man-I_1</name>
    <name evidence="23" type="synonym">LOC105268486</name>
    <name evidence="21" type="ORF">g.45204</name>
</gene>
<evidence type="ECO:0000256" key="7">
    <source>
        <dbReference type="ARBA" id="ARBA00022968"/>
    </source>
</evidence>
<dbReference type="GO" id="GO:0005783">
    <property type="term" value="C:endoplasmic reticulum"/>
    <property type="evidence" value="ECO:0007669"/>
    <property type="project" value="TreeGrafter"/>
</dbReference>
<dbReference type="InterPro" id="IPR036026">
    <property type="entry name" value="Seven-hairpin_glycosidases"/>
</dbReference>
<comment type="catalytic activity">
    <reaction evidence="11">
        <text>N(4)-(alpha-D-Man-(1-&gt;2)-alpha-D-Man-(1-&gt;2)-alpha-D-Man-(1-&gt;3)-[alpha-D-Man-(1-&gt;3)-[alpha-D-Man-(1-&gt;2)-alpha-D-Man-(1-&gt;6)]-alpha-D-Man-(1-&gt;6)]-beta-D-Man-(1-&gt;4)-beta-D-GlcNAc-(1-&gt;4)-beta-D-GlcNAc)-L-asparaginyl-[protein] (N-glucan mannose isomer 8A1,2,3B1,3) + 3 H2O = N(4)-(alpha-D-Man-(1-&gt;3)-[alpha-D-Man-(1-&gt;3)-[alpha-D-Man-(1-&gt;6)]-alpha-D-Man-(1-&gt;6)]-beta-D-Man-(1-&gt;4)-beta-D-GlcNAc-(1-&gt;4)-beta-D-GlcNAc)-L-asparaginyl-[protein] (N-glucan mannose isomer 5A1,2) + 3 beta-D-mannose</text>
        <dbReference type="Rhea" id="RHEA:56028"/>
        <dbReference type="Rhea" id="RHEA-COMP:14358"/>
        <dbReference type="Rhea" id="RHEA-COMP:14367"/>
        <dbReference type="ChEBI" id="CHEBI:15377"/>
        <dbReference type="ChEBI" id="CHEBI:28563"/>
        <dbReference type="ChEBI" id="CHEBI:59087"/>
        <dbReference type="ChEBI" id="CHEBI:60628"/>
        <dbReference type="EC" id="3.2.1.113"/>
    </reaction>
</comment>
<evidence type="ECO:0000256" key="9">
    <source>
        <dbReference type="ARBA" id="ARBA00023157"/>
    </source>
</evidence>
<dbReference type="GO" id="GO:0005975">
    <property type="term" value="P:carbohydrate metabolic process"/>
    <property type="evidence" value="ECO:0007669"/>
    <property type="project" value="InterPro"/>
</dbReference>
<keyword evidence="20" id="KW-1133">Transmembrane helix</keyword>
<comment type="similarity">
    <text evidence="3 18">Belongs to the glycosyl hydrolase 47 family.</text>
</comment>
<evidence type="ECO:0000256" key="12">
    <source>
        <dbReference type="ARBA" id="ARBA00048605"/>
    </source>
</evidence>
<evidence type="ECO:0000256" key="16">
    <source>
        <dbReference type="PIRSR" id="PIRSR601382-2"/>
    </source>
</evidence>
<comment type="cofactor">
    <cofactor evidence="1 16">
        <name>Ca(2+)</name>
        <dbReference type="ChEBI" id="CHEBI:29108"/>
    </cofactor>
</comment>
<keyword evidence="9 17" id="KW-1015">Disulfide bond</keyword>
<keyword evidence="22" id="KW-1185">Reference proteome</keyword>
<dbReference type="PRINTS" id="PR00747">
    <property type="entry name" value="GLYHDRLASE47"/>
</dbReference>
<sequence>MTNASVLLPSYHRFVNGVPVPLFSRRSFRPKEKYLIVLVFFTFSLVCFGTFFFLPDFRSTGAAYNSVYEVYQKIQKAGPDLLLPAPPHGYSGSKDPHGPGGHVNIVHIGLESPNNAGDEDIHIIEDKQKLQAKIDEEYQQQKTLEKPDTAVESKARTSSSAAPWAPHNRHEEIIQTVPPAPADVLPLLEGGEDKDPVVRQRRDKVKEMMKHGWDNYVRYAWGKNELRPISKRGHTASIFGTSAMGATIVDGLDTLYIMGLHKEFKQARDWIAENLDFDINSEVSLFETNIRFLGSLLACYALTGDVMFRDKAAQLGERMLPAFQTETGIPHSLINLHTGISRNYGWASSGCSILSEIGTLHLEFAYLSDITGNPVFKSKVENVRKVLKSLEKPKGLYPNYINPRTGKWGQHHMSLGGLGDSFYEYLLKAWIQSGKEDIEARQMYDKAIAAVVKNMVKESPGGLTYLMDLKFERPEHKMGHLACFAGGMFSLGAKTEDNEVSKKYMNIAAGLTNTCHESYDRSATKLGPEVFHFIEGNEARSLRSGEKYYILRPETFESYFVMWRLTKDPKYREWGWEAVQALEKHCRVPGGFTGLSNVYLADSPKDDVQQSYFFAETLKYLYLLFSDDNLISLDDWVFNSEAHVLPIRGNPLYRSAPQL</sequence>
<feature type="binding site" evidence="16">
    <location>
        <position position="640"/>
    </location>
    <ligand>
        <name>Ca(2+)</name>
        <dbReference type="ChEBI" id="CHEBI:29108"/>
    </ligand>
</feature>
<dbReference type="InterPro" id="IPR050749">
    <property type="entry name" value="Glycosyl_Hydrolase_47"/>
</dbReference>
<evidence type="ECO:0000256" key="15">
    <source>
        <dbReference type="PIRSR" id="PIRSR601382-1"/>
    </source>
</evidence>
<comment type="pathway">
    <text evidence="2">Protein modification; protein glycosylation.</text>
</comment>
<dbReference type="Pfam" id="PF01532">
    <property type="entry name" value="Glyco_hydro_47"/>
    <property type="match status" value="1"/>
</dbReference>
<dbReference type="GO" id="GO:0004571">
    <property type="term" value="F:mannosyl-oligosaccharide 1,2-alpha-mannosidase activity"/>
    <property type="evidence" value="ECO:0007669"/>
    <property type="project" value="UniProtKB-EC"/>
</dbReference>
<evidence type="ECO:0000256" key="19">
    <source>
        <dbReference type="SAM" id="MobiDB-lite"/>
    </source>
</evidence>
<evidence type="ECO:0000256" key="3">
    <source>
        <dbReference type="ARBA" id="ARBA00007658"/>
    </source>
</evidence>
<feature type="active site" description="Proton donor" evidence="15">
    <location>
        <position position="287"/>
    </location>
</feature>
<dbReference type="Gene3D" id="1.50.10.10">
    <property type="match status" value="1"/>
</dbReference>
<protein>
    <recommendedName>
        <fullName evidence="18">alpha-1,2-Mannosidase</fullName>
        <ecNumber evidence="18">3.2.1.-</ecNumber>
    </recommendedName>
</protein>
<dbReference type="EMBL" id="GBYB01010728">
    <property type="protein sequence ID" value="JAG80495.1"/>
    <property type="molecule type" value="Transcribed_RNA"/>
</dbReference>
<evidence type="ECO:0000256" key="14">
    <source>
        <dbReference type="ARBA" id="ARBA00060399"/>
    </source>
</evidence>
<accession>A0A9R1U447</accession>
<reference evidence="21" key="1">
    <citation type="submission" date="2015-01" db="EMBL/GenBank/DDBJ databases">
        <title>Transcriptome Assembly of Fopius arisanus.</title>
        <authorList>
            <person name="Geib S."/>
        </authorList>
    </citation>
    <scope>NUCLEOTIDE SEQUENCE</scope>
</reference>
<evidence type="ECO:0000256" key="2">
    <source>
        <dbReference type="ARBA" id="ARBA00004922"/>
    </source>
</evidence>
<comment type="subcellular location">
    <subcellularLocation>
        <location evidence="14">Endomembrane system</location>
        <topology evidence="14">Single-pass type II membrane protein</topology>
    </subcellularLocation>
</comment>
<feature type="region of interest" description="Disordered" evidence="19">
    <location>
        <begin position="85"/>
        <end position="105"/>
    </location>
</feature>
<keyword evidence="8 20" id="KW-0472">Membrane</keyword>
<feature type="active site" evidence="15">
    <location>
        <position position="554"/>
    </location>
</feature>
<keyword evidence="6 16" id="KW-0106">Calcium</keyword>
<evidence type="ECO:0000256" key="18">
    <source>
        <dbReference type="RuleBase" id="RU361193"/>
    </source>
</evidence>
<dbReference type="OrthoDB" id="8118055at2759"/>
<dbReference type="InterPro" id="IPR012341">
    <property type="entry name" value="6hp_glycosidase-like_sf"/>
</dbReference>
<evidence type="ECO:0000256" key="10">
    <source>
        <dbReference type="ARBA" id="ARBA00023295"/>
    </source>
</evidence>
<feature type="compositionally biased region" description="Basic and acidic residues" evidence="19">
    <location>
        <begin position="143"/>
        <end position="155"/>
    </location>
</feature>
<feature type="active site" description="Proton donor" evidence="15">
    <location>
        <position position="529"/>
    </location>
</feature>
<evidence type="ECO:0000256" key="5">
    <source>
        <dbReference type="ARBA" id="ARBA00022801"/>
    </source>
</evidence>
<feature type="transmembrane region" description="Helical" evidence="20">
    <location>
        <begin position="34"/>
        <end position="54"/>
    </location>
</feature>
<accession>A0A0C9Q8X5</accession>
<evidence type="ECO:0000256" key="20">
    <source>
        <dbReference type="SAM" id="Phobius"/>
    </source>
</evidence>
<name>A0A0C9Q8X5_9HYME</name>
<comment type="function">
    <text evidence="13">Involved in the maturation of Asn-linked oligosaccharides. Progressively trim alpha-1,2-linked mannose residues from Man(9)GlcNAc(2) to produce Man(5)GlcNAc(2).</text>
</comment>
<keyword evidence="4 20" id="KW-0812">Transmembrane</keyword>
<dbReference type="SUPFAM" id="SSF48225">
    <property type="entry name" value="Seven-hairpin glycosidases"/>
    <property type="match status" value="1"/>
</dbReference>
<dbReference type="Proteomes" id="UP000694866">
    <property type="component" value="Unplaced"/>
</dbReference>
<dbReference type="GO" id="GO:0005509">
    <property type="term" value="F:calcium ion binding"/>
    <property type="evidence" value="ECO:0007669"/>
    <property type="project" value="InterPro"/>
</dbReference>
<evidence type="ECO:0000256" key="17">
    <source>
        <dbReference type="PIRSR" id="PIRSR601382-3"/>
    </source>
</evidence>
<evidence type="ECO:0000256" key="8">
    <source>
        <dbReference type="ARBA" id="ARBA00023136"/>
    </source>
</evidence>
<feature type="disulfide bond" evidence="17">
    <location>
        <begin position="483"/>
        <end position="515"/>
    </location>
</feature>
<keyword evidence="5 18" id="KW-0378">Hydrolase</keyword>